<dbReference type="Gene3D" id="3.40.50.300">
    <property type="entry name" value="P-loop containing nucleotide triphosphate hydrolases"/>
    <property type="match status" value="1"/>
</dbReference>
<dbReference type="Pfam" id="PF16745">
    <property type="entry name" value="RsgA_N"/>
    <property type="match status" value="1"/>
</dbReference>
<keyword evidence="3 8" id="KW-0479">Metal-binding</keyword>
<accession>A0A9D1K614</accession>
<evidence type="ECO:0000256" key="8">
    <source>
        <dbReference type="HAMAP-Rule" id="MF_01820"/>
    </source>
</evidence>
<dbReference type="InterPro" id="IPR004881">
    <property type="entry name" value="Ribosome_biogen_GTPase_RsgA"/>
</dbReference>
<keyword evidence="8" id="KW-0342">GTP-binding</keyword>
<organism evidence="10 11">
    <name type="scientific">Candidatus Alectryocaccomicrobium excrementavium</name>
    <dbReference type="NCBI Taxonomy" id="2840668"/>
    <lineage>
        <taxon>Bacteria</taxon>
        <taxon>Bacillati</taxon>
        <taxon>Bacillota</taxon>
        <taxon>Clostridia</taxon>
        <taxon>Candidatus Alectryocaccomicrobium</taxon>
    </lineage>
</organism>
<comment type="similarity">
    <text evidence="8">Belongs to the TRAFAC class YlqF/YawG GTPase family. RsgA subfamily.</text>
</comment>
<evidence type="ECO:0000256" key="7">
    <source>
        <dbReference type="ARBA" id="ARBA00022884"/>
    </source>
</evidence>
<dbReference type="GO" id="GO:0005737">
    <property type="term" value="C:cytoplasm"/>
    <property type="evidence" value="ECO:0007669"/>
    <property type="project" value="UniProtKB-SubCell"/>
</dbReference>
<dbReference type="GO" id="GO:0019843">
    <property type="term" value="F:rRNA binding"/>
    <property type="evidence" value="ECO:0007669"/>
    <property type="project" value="UniProtKB-KW"/>
</dbReference>
<feature type="binding site" evidence="8">
    <location>
        <position position="256"/>
    </location>
    <ligand>
        <name>Zn(2+)</name>
        <dbReference type="ChEBI" id="CHEBI:29105"/>
    </ligand>
</feature>
<evidence type="ECO:0000256" key="6">
    <source>
        <dbReference type="ARBA" id="ARBA00022833"/>
    </source>
</evidence>
<dbReference type="EC" id="3.6.1.-" evidence="8"/>
<dbReference type="GO" id="GO:0046872">
    <property type="term" value="F:metal ion binding"/>
    <property type="evidence" value="ECO:0007669"/>
    <property type="project" value="UniProtKB-KW"/>
</dbReference>
<name>A0A9D1K614_9FIRM</name>
<dbReference type="Proteomes" id="UP000824140">
    <property type="component" value="Unassembled WGS sequence"/>
</dbReference>
<keyword evidence="7 8" id="KW-0694">RNA-binding</keyword>
<keyword evidence="5 8" id="KW-0378">Hydrolase</keyword>
<feature type="binding site" evidence="8">
    <location>
        <begin position="113"/>
        <end position="116"/>
    </location>
    <ligand>
        <name>GTP</name>
        <dbReference type="ChEBI" id="CHEBI:37565"/>
    </ligand>
</feature>
<comment type="subunit">
    <text evidence="8">Monomer. Associates with 30S ribosomal subunit, binds 16S rRNA.</text>
</comment>
<dbReference type="GO" id="GO:0003924">
    <property type="term" value="F:GTPase activity"/>
    <property type="evidence" value="ECO:0007669"/>
    <property type="project" value="UniProtKB-UniRule"/>
</dbReference>
<dbReference type="SUPFAM" id="SSF52540">
    <property type="entry name" value="P-loop containing nucleoside triphosphate hydrolases"/>
    <property type="match status" value="1"/>
</dbReference>
<comment type="function">
    <text evidence="8">One of several proteins that assist in the late maturation steps of the functional core of the 30S ribosomal subunit. Helps release RbfA from mature subunits. May play a role in the assembly of ribosomal proteins into the subunit. Circularly permuted GTPase that catalyzes slow GTP hydrolysis, GTPase activity is stimulated by the 30S ribosomal subunit.</text>
</comment>
<dbReference type="GO" id="GO:0005525">
    <property type="term" value="F:GTP binding"/>
    <property type="evidence" value="ECO:0007669"/>
    <property type="project" value="UniProtKB-UniRule"/>
</dbReference>
<feature type="domain" description="EngC GTPase" evidence="9">
    <location>
        <begin position="73"/>
        <end position="217"/>
    </location>
</feature>
<dbReference type="CDD" id="cd01854">
    <property type="entry name" value="YjeQ_EngC"/>
    <property type="match status" value="1"/>
</dbReference>
<evidence type="ECO:0000256" key="1">
    <source>
        <dbReference type="ARBA" id="ARBA00022490"/>
    </source>
</evidence>
<reference evidence="10" key="1">
    <citation type="submission" date="2020-10" db="EMBL/GenBank/DDBJ databases">
        <authorList>
            <person name="Gilroy R."/>
        </authorList>
    </citation>
    <scope>NUCLEOTIDE SEQUENCE</scope>
    <source>
        <strain evidence="10">13766</strain>
    </source>
</reference>
<dbReference type="PANTHER" id="PTHR32120">
    <property type="entry name" value="SMALL RIBOSOMAL SUBUNIT BIOGENESIS GTPASE RSGA"/>
    <property type="match status" value="1"/>
</dbReference>
<dbReference type="PROSITE" id="PS50936">
    <property type="entry name" value="ENGC_GTPASE"/>
    <property type="match status" value="1"/>
</dbReference>
<gene>
    <name evidence="8 10" type="primary">rsgA</name>
    <name evidence="10" type="ORF">IAA84_00295</name>
</gene>
<comment type="subcellular location">
    <subcellularLocation>
        <location evidence="8">Cytoplasm</location>
    </subcellularLocation>
</comment>
<feature type="binding site" evidence="8">
    <location>
        <position position="248"/>
    </location>
    <ligand>
        <name>Zn(2+)</name>
        <dbReference type="ChEBI" id="CHEBI:29105"/>
    </ligand>
</feature>
<dbReference type="Pfam" id="PF03193">
    <property type="entry name" value="RsgA_GTPase"/>
    <property type="match status" value="1"/>
</dbReference>
<comment type="cofactor">
    <cofactor evidence="8">
        <name>Zn(2+)</name>
        <dbReference type="ChEBI" id="CHEBI:29105"/>
    </cofactor>
    <text evidence="8">Binds 1 zinc ion per subunit.</text>
</comment>
<dbReference type="InterPro" id="IPR012340">
    <property type="entry name" value="NA-bd_OB-fold"/>
</dbReference>
<evidence type="ECO:0000256" key="5">
    <source>
        <dbReference type="ARBA" id="ARBA00022801"/>
    </source>
</evidence>
<dbReference type="AlphaFoldDB" id="A0A9D1K614"/>
<evidence type="ECO:0000313" key="10">
    <source>
        <dbReference type="EMBL" id="HIS91438.1"/>
    </source>
</evidence>
<sequence length="291" mass="31712">MISSSGTIVKGVGGFYSVDDGQREYTLRAQAKFRRARLTPLVGDRVCFESDGKEGWVTQILPRQNALLRPPVANLDALVLVLAASAPAPDLLLTDRQLLFARAQNIPVRLVVNKADESPAYARELVAAYRGAGVSPMAVSARTGAGVDALKEALRGLDHAFSGQSGAGKSTLINALYGFSLETGALSGRVERGKHTTRHCEMIRANGGHVFDTPGFSLLELPLTDPLRLKEGYPEFAPYEGACRFAECAHLREPGCALRAAVEAGEVDAGRYERYQILFEEMKTRWKERYD</sequence>
<keyword evidence="4 8" id="KW-0699">rRNA-binding</keyword>
<dbReference type="HAMAP" id="MF_01820">
    <property type="entry name" value="GTPase_RsgA"/>
    <property type="match status" value="1"/>
</dbReference>
<evidence type="ECO:0000256" key="4">
    <source>
        <dbReference type="ARBA" id="ARBA00022730"/>
    </source>
</evidence>
<proteinExistence type="inferred from homology"/>
<evidence type="ECO:0000313" key="11">
    <source>
        <dbReference type="Proteomes" id="UP000824140"/>
    </source>
</evidence>
<feature type="binding site" evidence="8">
    <location>
        <position position="243"/>
    </location>
    <ligand>
        <name>Zn(2+)</name>
        <dbReference type="ChEBI" id="CHEBI:29105"/>
    </ligand>
</feature>
<keyword evidence="6 8" id="KW-0862">Zinc</keyword>
<evidence type="ECO:0000259" key="9">
    <source>
        <dbReference type="PROSITE" id="PS50936"/>
    </source>
</evidence>
<dbReference type="InterPro" id="IPR010914">
    <property type="entry name" value="RsgA_GTPase_dom"/>
</dbReference>
<dbReference type="GO" id="GO:0042274">
    <property type="term" value="P:ribosomal small subunit biogenesis"/>
    <property type="evidence" value="ECO:0007669"/>
    <property type="project" value="UniProtKB-UniRule"/>
</dbReference>
<dbReference type="InterPro" id="IPR027417">
    <property type="entry name" value="P-loop_NTPase"/>
</dbReference>
<comment type="caution">
    <text evidence="10">The sequence shown here is derived from an EMBL/GenBank/DDBJ whole genome shotgun (WGS) entry which is preliminary data.</text>
</comment>
<feature type="binding site" evidence="8">
    <location>
        <begin position="163"/>
        <end position="171"/>
    </location>
    <ligand>
        <name>GTP</name>
        <dbReference type="ChEBI" id="CHEBI:37565"/>
    </ligand>
</feature>
<evidence type="ECO:0000256" key="2">
    <source>
        <dbReference type="ARBA" id="ARBA00022517"/>
    </source>
</evidence>
<dbReference type="PANTHER" id="PTHR32120:SF11">
    <property type="entry name" value="SMALL RIBOSOMAL SUBUNIT BIOGENESIS GTPASE RSGA 1, MITOCHONDRIAL-RELATED"/>
    <property type="match status" value="1"/>
</dbReference>
<dbReference type="NCBIfam" id="TIGR00157">
    <property type="entry name" value="ribosome small subunit-dependent GTPase A"/>
    <property type="match status" value="1"/>
</dbReference>
<dbReference type="EMBL" id="DVJN01000005">
    <property type="protein sequence ID" value="HIS91438.1"/>
    <property type="molecule type" value="Genomic_DNA"/>
</dbReference>
<keyword evidence="8" id="KW-0547">Nucleotide-binding</keyword>
<feature type="binding site" evidence="8">
    <location>
        <position position="250"/>
    </location>
    <ligand>
        <name>Zn(2+)</name>
        <dbReference type="ChEBI" id="CHEBI:29105"/>
    </ligand>
</feature>
<dbReference type="Gene3D" id="1.10.40.50">
    <property type="entry name" value="Probable gtpase engc, domain 3"/>
    <property type="match status" value="1"/>
</dbReference>
<keyword evidence="2 8" id="KW-0690">Ribosome biogenesis</keyword>
<dbReference type="SUPFAM" id="SSF50249">
    <property type="entry name" value="Nucleic acid-binding proteins"/>
    <property type="match status" value="1"/>
</dbReference>
<protein>
    <recommendedName>
        <fullName evidence="8">Small ribosomal subunit biogenesis GTPase RsgA</fullName>
        <ecNumber evidence="8">3.6.1.-</ecNumber>
    </recommendedName>
</protein>
<dbReference type="Gene3D" id="2.40.50.140">
    <property type="entry name" value="Nucleic acid-binding proteins"/>
    <property type="match status" value="1"/>
</dbReference>
<dbReference type="InterPro" id="IPR031944">
    <property type="entry name" value="RsgA_N"/>
</dbReference>
<evidence type="ECO:0000256" key="3">
    <source>
        <dbReference type="ARBA" id="ARBA00022723"/>
    </source>
</evidence>
<keyword evidence="1 8" id="KW-0963">Cytoplasm</keyword>
<reference evidence="10" key="2">
    <citation type="journal article" date="2021" name="PeerJ">
        <title>Extensive microbial diversity within the chicken gut microbiome revealed by metagenomics and culture.</title>
        <authorList>
            <person name="Gilroy R."/>
            <person name="Ravi A."/>
            <person name="Getino M."/>
            <person name="Pursley I."/>
            <person name="Horton D.L."/>
            <person name="Alikhan N.F."/>
            <person name="Baker D."/>
            <person name="Gharbi K."/>
            <person name="Hall N."/>
            <person name="Watson M."/>
            <person name="Adriaenssens E.M."/>
            <person name="Foster-Nyarko E."/>
            <person name="Jarju S."/>
            <person name="Secka A."/>
            <person name="Antonio M."/>
            <person name="Oren A."/>
            <person name="Chaudhuri R.R."/>
            <person name="La Ragione R."/>
            <person name="Hildebrand F."/>
            <person name="Pallen M.J."/>
        </authorList>
    </citation>
    <scope>NUCLEOTIDE SEQUENCE</scope>
    <source>
        <strain evidence="10">13766</strain>
    </source>
</reference>